<keyword evidence="3" id="KW-1133">Transmembrane helix</keyword>
<evidence type="ECO:0000256" key="3">
    <source>
        <dbReference type="SAM" id="Phobius"/>
    </source>
</evidence>
<feature type="transmembrane region" description="Helical" evidence="3">
    <location>
        <begin position="6"/>
        <end position="24"/>
    </location>
</feature>
<accession>A0A858RPI0</accession>
<dbReference type="AlphaFoldDB" id="A0A858RPI0"/>
<dbReference type="GO" id="GO:0009002">
    <property type="term" value="F:serine-type D-Ala-D-Ala carboxypeptidase activity"/>
    <property type="evidence" value="ECO:0007669"/>
    <property type="project" value="UniProtKB-EC"/>
</dbReference>
<dbReference type="KEGG" id="luo:HHL09_22425"/>
<evidence type="ECO:0000313" key="4">
    <source>
        <dbReference type="EMBL" id="QJE98424.1"/>
    </source>
</evidence>
<name>A0A858RPI0_9BACT</name>
<dbReference type="GO" id="GO:0006508">
    <property type="term" value="P:proteolysis"/>
    <property type="evidence" value="ECO:0007669"/>
    <property type="project" value="InterPro"/>
</dbReference>
<dbReference type="PRINTS" id="PR00922">
    <property type="entry name" value="DADACBPTASE3"/>
</dbReference>
<dbReference type="PANTHER" id="PTHR30023">
    <property type="entry name" value="D-ALANYL-D-ALANINE CARBOXYPEPTIDASE"/>
    <property type="match status" value="1"/>
</dbReference>
<organism evidence="4 5">
    <name type="scientific">Luteolibacter luteus</name>
    <dbReference type="NCBI Taxonomy" id="2728835"/>
    <lineage>
        <taxon>Bacteria</taxon>
        <taxon>Pseudomonadati</taxon>
        <taxon>Verrucomicrobiota</taxon>
        <taxon>Verrucomicrobiia</taxon>
        <taxon>Verrucomicrobiales</taxon>
        <taxon>Verrucomicrobiaceae</taxon>
        <taxon>Luteolibacter</taxon>
    </lineage>
</organism>
<protein>
    <submittedName>
        <fullName evidence="4">D-alanyl-D-alanine carboxypeptidase/D-alanyl-D-alanine-endopeptidase</fullName>
        <ecNumber evidence="4">3.4.16.4</ecNumber>
    </submittedName>
</protein>
<dbReference type="InterPro" id="IPR012338">
    <property type="entry name" value="Beta-lactam/transpept-like"/>
</dbReference>
<reference evidence="4 5" key="1">
    <citation type="submission" date="2020-04" db="EMBL/GenBank/DDBJ databases">
        <title>Luteolibacter sp. G-1-1-1 isolated from soil.</title>
        <authorList>
            <person name="Dahal R.H."/>
        </authorList>
    </citation>
    <scope>NUCLEOTIDE SEQUENCE [LARGE SCALE GENOMIC DNA]</scope>
    <source>
        <strain evidence="4 5">G-1-1-1</strain>
    </source>
</reference>
<evidence type="ECO:0000256" key="1">
    <source>
        <dbReference type="ARBA" id="ARBA00006096"/>
    </source>
</evidence>
<dbReference type="EC" id="3.4.16.4" evidence="4"/>
<sequence length="480" mass="51158">MQGSSIAKVILFLSGWVIAGWLLVAPRIEPISINFDSSSIGEAADKLVPVEKGPYQRIFEKWATDPGLEGALIGFCMLDGEGDTIYASPLAETALCPASALKTVTSAAAFDLLGPEFRFETHFGSGSAMGADGVLDGNLVLVGGGDPTLETADLDAMVADLVKAGLKQVTGKLVVDASIFPAQAVSDHWNWGDIGNAYGAGAFGVNLNHNRLEIPFLPGTKEGEPAKIGPGLLVAKDTRWLNRVTTGPAGSGDQVVVYSEPYGRAIMLQGTVPLGESPFIVTGALPDPPATVSEYLMATLKAKGINLLGREIPIAKPEVTLATHQSAALPEIVDHLHFVSDNLEAQCFFLTMGGLRKMEGGKALRSYWEQKGVFFRGLRLIDGSGLARATMIRPIDLAEINHLARHGSNGDRFKQSLKEYLGGSVRAKLGAMSGVRTEVGFLTLADGREVTFALMANGLDPAFDYWPLCEDLLKSIRDYK</sequence>
<keyword evidence="2 4" id="KW-0378">Hydrolase</keyword>
<keyword evidence="4" id="KW-0121">Carboxypeptidase</keyword>
<keyword evidence="3" id="KW-0812">Transmembrane</keyword>
<dbReference type="GO" id="GO:0000270">
    <property type="term" value="P:peptidoglycan metabolic process"/>
    <property type="evidence" value="ECO:0007669"/>
    <property type="project" value="TreeGrafter"/>
</dbReference>
<keyword evidence="5" id="KW-1185">Reference proteome</keyword>
<dbReference type="NCBIfam" id="TIGR00666">
    <property type="entry name" value="PBP4"/>
    <property type="match status" value="1"/>
</dbReference>
<gene>
    <name evidence="4" type="primary">dacB</name>
    <name evidence="4" type="ORF">HHL09_22425</name>
</gene>
<dbReference type="PANTHER" id="PTHR30023:SF0">
    <property type="entry name" value="PENICILLIN-SENSITIVE CARBOXYPEPTIDASE A"/>
    <property type="match status" value="1"/>
</dbReference>
<keyword evidence="3" id="KW-0472">Membrane</keyword>
<dbReference type="SUPFAM" id="SSF56601">
    <property type="entry name" value="beta-lactamase/transpeptidase-like"/>
    <property type="match status" value="1"/>
</dbReference>
<dbReference type="Gene3D" id="3.40.710.10">
    <property type="entry name" value="DD-peptidase/beta-lactamase superfamily"/>
    <property type="match status" value="1"/>
</dbReference>
<dbReference type="Gene3D" id="3.50.80.20">
    <property type="entry name" value="D-Ala-D-Ala carboxypeptidase C, peptidase S13"/>
    <property type="match status" value="1"/>
</dbReference>
<dbReference type="EMBL" id="CP051774">
    <property type="protein sequence ID" value="QJE98424.1"/>
    <property type="molecule type" value="Genomic_DNA"/>
</dbReference>
<proteinExistence type="inferred from homology"/>
<keyword evidence="4" id="KW-0645">Protease</keyword>
<evidence type="ECO:0000256" key="2">
    <source>
        <dbReference type="ARBA" id="ARBA00022801"/>
    </source>
</evidence>
<comment type="similarity">
    <text evidence="1">Belongs to the peptidase S13 family.</text>
</comment>
<dbReference type="Pfam" id="PF02113">
    <property type="entry name" value="Peptidase_S13"/>
    <property type="match status" value="1"/>
</dbReference>
<dbReference type="RefSeq" id="WP_169456910.1">
    <property type="nucleotide sequence ID" value="NZ_CP051774.1"/>
</dbReference>
<dbReference type="Proteomes" id="UP000501812">
    <property type="component" value="Chromosome"/>
</dbReference>
<evidence type="ECO:0000313" key="5">
    <source>
        <dbReference type="Proteomes" id="UP000501812"/>
    </source>
</evidence>
<dbReference type="InterPro" id="IPR000667">
    <property type="entry name" value="Peptidase_S13"/>
</dbReference>